<sequence>MQGGCSGQKAQQAPKPYGRKELAVLTEQEESSRGGHGVGRAPQNRVGPEREGDNEGGGSQQQDKLKVSREGGVAGKAPGTGGSDEDISSGQVERTEKPERARRVRGDESGSAGQEHQVCGDEDNSRERGGHEPVLRNKRSQCNEKTGHRNEEWTLVVAARESLSVAAKTQHNQN</sequence>
<evidence type="ECO:0000256" key="1">
    <source>
        <dbReference type="SAM" id="MobiDB-lite"/>
    </source>
</evidence>
<protein>
    <submittedName>
        <fullName evidence="2">Uncharacterized protein</fullName>
    </submittedName>
</protein>
<dbReference type="EMBL" id="JAKZEL010000020">
    <property type="protein sequence ID" value="KAI4532950.1"/>
    <property type="molecule type" value="Genomic_DNA"/>
</dbReference>
<proteinExistence type="predicted"/>
<organism evidence="2 3">
    <name type="scientific">Ovis ammon polii</name>
    <dbReference type="NCBI Taxonomy" id="230172"/>
    <lineage>
        <taxon>Eukaryota</taxon>
        <taxon>Metazoa</taxon>
        <taxon>Chordata</taxon>
        <taxon>Craniata</taxon>
        <taxon>Vertebrata</taxon>
        <taxon>Euteleostomi</taxon>
        <taxon>Mammalia</taxon>
        <taxon>Eutheria</taxon>
        <taxon>Laurasiatheria</taxon>
        <taxon>Artiodactyla</taxon>
        <taxon>Ruminantia</taxon>
        <taxon>Pecora</taxon>
        <taxon>Bovidae</taxon>
        <taxon>Caprinae</taxon>
        <taxon>Ovis</taxon>
    </lineage>
</organism>
<dbReference type="Proteomes" id="UP001214576">
    <property type="component" value="Unassembled WGS sequence"/>
</dbReference>
<name>A0AAD4TVB1_OVIAM</name>
<feature type="compositionally biased region" description="Gly residues" evidence="1">
    <location>
        <begin position="72"/>
        <end position="82"/>
    </location>
</feature>
<reference evidence="2" key="1">
    <citation type="submission" date="2022-03" db="EMBL/GenBank/DDBJ databases">
        <title>Genomic analyses of argali, domestic sheep and their hybrids provide insights into chromosomal evolution, heterosis and genetic basis of agronomic traits.</title>
        <authorList>
            <person name="Li M."/>
        </authorList>
    </citation>
    <scope>NUCLEOTIDE SEQUENCE</scope>
    <source>
        <strain evidence="2">CAU-MHL-2022a</strain>
        <tissue evidence="2">Skin</tissue>
    </source>
</reference>
<feature type="compositionally biased region" description="Basic and acidic residues" evidence="1">
    <location>
        <begin position="123"/>
        <end position="151"/>
    </location>
</feature>
<feature type="compositionally biased region" description="Basic and acidic residues" evidence="1">
    <location>
        <begin position="93"/>
        <end position="108"/>
    </location>
</feature>
<evidence type="ECO:0000313" key="2">
    <source>
        <dbReference type="EMBL" id="KAI4532950.1"/>
    </source>
</evidence>
<keyword evidence="3" id="KW-1185">Reference proteome</keyword>
<gene>
    <name evidence="2" type="ORF">MG293_015969</name>
</gene>
<dbReference type="AlphaFoldDB" id="A0AAD4TVB1"/>
<comment type="caution">
    <text evidence="2">The sequence shown here is derived from an EMBL/GenBank/DDBJ whole genome shotgun (WGS) entry which is preliminary data.</text>
</comment>
<evidence type="ECO:0000313" key="3">
    <source>
        <dbReference type="Proteomes" id="UP001214576"/>
    </source>
</evidence>
<feature type="region of interest" description="Disordered" evidence="1">
    <location>
        <begin position="1"/>
        <end position="151"/>
    </location>
</feature>
<accession>A0AAD4TVB1</accession>